<organism evidence="1 2">
    <name type="scientific">Hoylesella saccharolytica F0055</name>
    <dbReference type="NCBI Taxonomy" id="1127699"/>
    <lineage>
        <taxon>Bacteria</taxon>
        <taxon>Pseudomonadati</taxon>
        <taxon>Bacteroidota</taxon>
        <taxon>Bacteroidia</taxon>
        <taxon>Bacteroidales</taxon>
        <taxon>Prevotellaceae</taxon>
        <taxon>Hoylesella</taxon>
    </lineage>
</organism>
<keyword evidence="2" id="KW-1185">Reference proteome</keyword>
<name>L1NK99_9BACT</name>
<evidence type="ECO:0000313" key="2">
    <source>
        <dbReference type="Proteomes" id="UP000010433"/>
    </source>
</evidence>
<accession>L1NK99</accession>
<sequence>MKNETRQIKAWINIARQSKDYIFFYNFVTTLIRFEEGIYQSLH</sequence>
<comment type="caution">
    <text evidence="1">The sequence shown here is derived from an EMBL/GenBank/DDBJ whole genome shotgun (WGS) entry which is preliminary data.</text>
</comment>
<gene>
    <name evidence="1" type="ORF">HMPREF9151_00254</name>
</gene>
<dbReference type="Proteomes" id="UP000010433">
    <property type="component" value="Unassembled WGS sequence"/>
</dbReference>
<evidence type="ECO:0000313" key="1">
    <source>
        <dbReference type="EMBL" id="EKY03612.1"/>
    </source>
</evidence>
<protein>
    <submittedName>
        <fullName evidence="1">Uncharacterized protein</fullName>
    </submittedName>
</protein>
<dbReference type="EMBL" id="AMEP01000029">
    <property type="protein sequence ID" value="EKY03612.1"/>
    <property type="molecule type" value="Genomic_DNA"/>
</dbReference>
<proteinExistence type="predicted"/>
<dbReference type="HOGENOM" id="CLU_3237843_0_0_10"/>
<reference evidence="1 2" key="1">
    <citation type="submission" date="2012-05" db="EMBL/GenBank/DDBJ databases">
        <authorList>
            <person name="Weinstock G."/>
            <person name="Sodergren E."/>
            <person name="Lobos E.A."/>
            <person name="Fulton L."/>
            <person name="Fulton R."/>
            <person name="Courtney L."/>
            <person name="Fronick C."/>
            <person name="O'Laughlin M."/>
            <person name="Godfrey J."/>
            <person name="Wilson R.M."/>
            <person name="Miner T."/>
            <person name="Farmer C."/>
            <person name="Delehaunty K."/>
            <person name="Cordes M."/>
            <person name="Minx P."/>
            <person name="Tomlinson C."/>
            <person name="Chen J."/>
            <person name="Wollam A."/>
            <person name="Pepin K.H."/>
            <person name="Bhonagiri V."/>
            <person name="Zhang X."/>
            <person name="Suruliraj S."/>
            <person name="Warren W."/>
            <person name="Mitreva M."/>
            <person name="Mardis E.R."/>
            <person name="Wilson R.K."/>
        </authorList>
    </citation>
    <scope>NUCLEOTIDE SEQUENCE [LARGE SCALE GENOMIC DNA]</scope>
    <source>
        <strain evidence="1 2">F0055</strain>
    </source>
</reference>
<dbReference type="PATRIC" id="fig|1127699.3.peg.224"/>
<dbReference type="AlphaFoldDB" id="L1NK99"/>